<reference evidence="1 2" key="1">
    <citation type="journal article" date="2019" name="Nat. Ecol. Evol.">
        <title>Megaphylogeny resolves global patterns of mushroom evolution.</title>
        <authorList>
            <person name="Varga T."/>
            <person name="Krizsan K."/>
            <person name="Foldi C."/>
            <person name="Dima B."/>
            <person name="Sanchez-Garcia M."/>
            <person name="Sanchez-Ramirez S."/>
            <person name="Szollosi G.J."/>
            <person name="Szarkandi J.G."/>
            <person name="Papp V."/>
            <person name="Albert L."/>
            <person name="Andreopoulos W."/>
            <person name="Angelini C."/>
            <person name="Antonin V."/>
            <person name="Barry K.W."/>
            <person name="Bougher N.L."/>
            <person name="Buchanan P."/>
            <person name="Buyck B."/>
            <person name="Bense V."/>
            <person name="Catcheside P."/>
            <person name="Chovatia M."/>
            <person name="Cooper J."/>
            <person name="Damon W."/>
            <person name="Desjardin D."/>
            <person name="Finy P."/>
            <person name="Geml J."/>
            <person name="Haridas S."/>
            <person name="Hughes K."/>
            <person name="Justo A."/>
            <person name="Karasinski D."/>
            <person name="Kautmanova I."/>
            <person name="Kiss B."/>
            <person name="Kocsube S."/>
            <person name="Kotiranta H."/>
            <person name="LaButti K.M."/>
            <person name="Lechner B.E."/>
            <person name="Liimatainen K."/>
            <person name="Lipzen A."/>
            <person name="Lukacs Z."/>
            <person name="Mihaltcheva S."/>
            <person name="Morgado L.N."/>
            <person name="Niskanen T."/>
            <person name="Noordeloos M.E."/>
            <person name="Ohm R.A."/>
            <person name="Ortiz-Santana B."/>
            <person name="Ovrebo C."/>
            <person name="Racz N."/>
            <person name="Riley R."/>
            <person name="Savchenko A."/>
            <person name="Shiryaev A."/>
            <person name="Soop K."/>
            <person name="Spirin V."/>
            <person name="Szebenyi C."/>
            <person name="Tomsovsky M."/>
            <person name="Tulloss R.E."/>
            <person name="Uehling J."/>
            <person name="Grigoriev I.V."/>
            <person name="Vagvolgyi C."/>
            <person name="Papp T."/>
            <person name="Martin F.M."/>
            <person name="Miettinen O."/>
            <person name="Hibbett D.S."/>
            <person name="Nagy L.G."/>
        </authorList>
    </citation>
    <scope>NUCLEOTIDE SEQUENCE [LARGE SCALE GENOMIC DNA]</scope>
    <source>
        <strain evidence="1 2">CBS 166.37</strain>
    </source>
</reference>
<organism evidence="1 2">
    <name type="scientific">Crucibulum laeve</name>
    <dbReference type="NCBI Taxonomy" id="68775"/>
    <lineage>
        <taxon>Eukaryota</taxon>
        <taxon>Fungi</taxon>
        <taxon>Dikarya</taxon>
        <taxon>Basidiomycota</taxon>
        <taxon>Agaricomycotina</taxon>
        <taxon>Agaricomycetes</taxon>
        <taxon>Agaricomycetidae</taxon>
        <taxon>Agaricales</taxon>
        <taxon>Agaricineae</taxon>
        <taxon>Nidulariaceae</taxon>
        <taxon>Crucibulum</taxon>
    </lineage>
</organism>
<evidence type="ECO:0000313" key="2">
    <source>
        <dbReference type="Proteomes" id="UP000308652"/>
    </source>
</evidence>
<sequence length="68" mass="7792">QEPNISHLAIQYNDLCKSMEPEMKNRRAPHGAITPNKINRDTLFSLDIDDDIWQDIGLLDEEIGEISL</sequence>
<name>A0A5C3LVP5_9AGAR</name>
<feature type="non-terminal residue" evidence="1">
    <location>
        <position position="1"/>
    </location>
</feature>
<protein>
    <submittedName>
        <fullName evidence="1">Uncharacterized protein</fullName>
    </submittedName>
</protein>
<keyword evidence="2" id="KW-1185">Reference proteome</keyword>
<dbReference type="EMBL" id="ML213663">
    <property type="protein sequence ID" value="TFK32811.1"/>
    <property type="molecule type" value="Genomic_DNA"/>
</dbReference>
<proteinExistence type="predicted"/>
<dbReference type="STRING" id="68775.A0A5C3LVP5"/>
<dbReference type="AlphaFoldDB" id="A0A5C3LVP5"/>
<dbReference type="Proteomes" id="UP000308652">
    <property type="component" value="Unassembled WGS sequence"/>
</dbReference>
<gene>
    <name evidence="1" type="ORF">BDQ12DRAFT_616411</name>
</gene>
<dbReference type="OrthoDB" id="2976829at2759"/>
<evidence type="ECO:0000313" key="1">
    <source>
        <dbReference type="EMBL" id="TFK32811.1"/>
    </source>
</evidence>
<accession>A0A5C3LVP5</accession>